<gene>
    <name evidence="3" type="ORF">N0F65_002970</name>
</gene>
<dbReference type="InterPro" id="IPR001683">
    <property type="entry name" value="PX_dom"/>
</dbReference>
<dbReference type="Proteomes" id="UP001146120">
    <property type="component" value="Unassembled WGS sequence"/>
</dbReference>
<feature type="compositionally biased region" description="Polar residues" evidence="1">
    <location>
        <begin position="1"/>
        <end position="13"/>
    </location>
</feature>
<dbReference type="Pfam" id="PF00787">
    <property type="entry name" value="PX"/>
    <property type="match status" value="1"/>
</dbReference>
<comment type="caution">
    <text evidence="3">The sequence shown here is derived from an EMBL/GenBank/DDBJ whole genome shotgun (WGS) entry which is preliminary data.</text>
</comment>
<dbReference type="EMBL" id="DAKRPA010000219">
    <property type="protein sequence ID" value="DAZ95076.1"/>
    <property type="molecule type" value="Genomic_DNA"/>
</dbReference>
<sequence length="262" mass="30040">MTASLEHTQQQHSHAIPQHSRRKANKLTAMPFFNAGCSRDLRITGVSKSDNVWMYHVEVLDIRTGLLQQEEKELVPGSPCDDQPSMLPPVVRYSVMRRYNDFRRLYLSLLDSHGDDMVRKLPAFPDGGFLSYVRADNHKLLRYRKEQLQLFLRAMDEHAETKWCRALMEFLRPTTPDHKQSLRSASVLTSSMSSHSKLLSSTTNSGYVSLSFVQSPQIRFRKQDESRGCLTRRRAGAATVKVHQRRGPCTELQKLLSLESPL</sequence>
<evidence type="ECO:0000259" key="2">
    <source>
        <dbReference type="PROSITE" id="PS50195"/>
    </source>
</evidence>
<dbReference type="SUPFAM" id="SSF64268">
    <property type="entry name" value="PX domain"/>
    <property type="match status" value="1"/>
</dbReference>
<accession>A0AAV2YNM6</accession>
<protein>
    <recommendedName>
        <fullName evidence="2">PX domain-containing protein</fullName>
    </recommendedName>
</protein>
<dbReference type="Gene3D" id="3.30.1520.10">
    <property type="entry name" value="Phox-like domain"/>
    <property type="match status" value="1"/>
</dbReference>
<organism evidence="3 4">
    <name type="scientific">Lagenidium giganteum</name>
    <dbReference type="NCBI Taxonomy" id="4803"/>
    <lineage>
        <taxon>Eukaryota</taxon>
        <taxon>Sar</taxon>
        <taxon>Stramenopiles</taxon>
        <taxon>Oomycota</taxon>
        <taxon>Peronosporomycetes</taxon>
        <taxon>Pythiales</taxon>
        <taxon>Pythiaceae</taxon>
    </lineage>
</organism>
<dbReference type="PROSITE" id="PS50195">
    <property type="entry name" value="PX"/>
    <property type="match status" value="1"/>
</dbReference>
<evidence type="ECO:0000313" key="4">
    <source>
        <dbReference type="Proteomes" id="UP001146120"/>
    </source>
</evidence>
<dbReference type="InterPro" id="IPR036871">
    <property type="entry name" value="PX_dom_sf"/>
</dbReference>
<dbReference type="GO" id="GO:0035091">
    <property type="term" value="F:phosphatidylinositol binding"/>
    <property type="evidence" value="ECO:0007669"/>
    <property type="project" value="InterPro"/>
</dbReference>
<evidence type="ECO:0000256" key="1">
    <source>
        <dbReference type="SAM" id="MobiDB-lite"/>
    </source>
</evidence>
<reference evidence="3" key="2">
    <citation type="journal article" date="2023" name="Microbiol Resour">
        <title>Decontamination and Annotation of the Draft Genome Sequence of the Oomycete Lagenidium giganteum ARSEF 373.</title>
        <authorList>
            <person name="Morgan W.R."/>
            <person name="Tartar A."/>
        </authorList>
    </citation>
    <scope>NUCLEOTIDE SEQUENCE</scope>
    <source>
        <strain evidence="3">ARSEF 373</strain>
    </source>
</reference>
<name>A0AAV2YNM6_9STRA</name>
<evidence type="ECO:0000313" key="3">
    <source>
        <dbReference type="EMBL" id="DAZ95076.1"/>
    </source>
</evidence>
<proteinExistence type="predicted"/>
<keyword evidence="4" id="KW-1185">Reference proteome</keyword>
<dbReference type="CDD" id="cd06093">
    <property type="entry name" value="PX_domain"/>
    <property type="match status" value="1"/>
</dbReference>
<feature type="domain" description="PX" evidence="2">
    <location>
        <begin position="33"/>
        <end position="178"/>
    </location>
</feature>
<feature type="region of interest" description="Disordered" evidence="1">
    <location>
        <begin position="1"/>
        <end position="22"/>
    </location>
</feature>
<reference evidence="3" key="1">
    <citation type="submission" date="2022-11" db="EMBL/GenBank/DDBJ databases">
        <authorList>
            <person name="Morgan W.R."/>
            <person name="Tartar A."/>
        </authorList>
    </citation>
    <scope>NUCLEOTIDE SEQUENCE</scope>
    <source>
        <strain evidence="3">ARSEF 373</strain>
    </source>
</reference>
<dbReference type="AlphaFoldDB" id="A0AAV2YNM6"/>